<dbReference type="PANTHER" id="PTHR21706">
    <property type="entry name" value="TRANSMEMBRANE PROTEIN 65"/>
    <property type="match status" value="1"/>
</dbReference>
<evidence type="ECO:0000313" key="6">
    <source>
        <dbReference type="EMBL" id="KAK6625073.1"/>
    </source>
</evidence>
<keyword evidence="4 5" id="KW-0472">Membrane</keyword>
<dbReference type="AlphaFoldDB" id="A0AAN8S1F1"/>
<evidence type="ECO:0000256" key="3">
    <source>
        <dbReference type="ARBA" id="ARBA00022989"/>
    </source>
</evidence>
<keyword evidence="3 5" id="KW-1133">Transmembrane helix</keyword>
<sequence length="352" mass="39185">MNCSLTLQWNKHPFKFGRNSVFAQIKRLKRCGIGCEHQSANKGLSITRSSYHTYAHSVGYKQTFSFLGSSRTYTSLTKNTFQCKSNGKKASSLGAMNNDAPLTKIQADDLILRLTEDERKALLSALQEYNSNQVKAEYEGQLAATRWRSKFGRPSKLPTLGDVDPTGSFCHLPEDWLKKKYGTIWYYMQRMGWHIIACKFKYRTTPRSDHDMEKTKTEKVPVPTGQQLMRVGIFNAVPFVGFGFLDNFVMIVAGDYIDETLGSLVTISTMAAAALGNTISDVMGIGSAWYVELAASKVGLKPPNLSPVQLDMKPARRAANLGRAMGIVVGCLLGMLPLLFISKEDVKKKEKP</sequence>
<comment type="subcellular location">
    <subcellularLocation>
        <location evidence="1">Membrane</location>
        <topology evidence="1">Multi-pass membrane protein</topology>
    </subcellularLocation>
</comment>
<dbReference type="GO" id="GO:0005739">
    <property type="term" value="C:mitochondrion"/>
    <property type="evidence" value="ECO:0007669"/>
    <property type="project" value="TreeGrafter"/>
</dbReference>
<dbReference type="Proteomes" id="UP001372834">
    <property type="component" value="Unassembled WGS sequence"/>
</dbReference>
<dbReference type="InterPro" id="IPR019537">
    <property type="entry name" value="TMEM65"/>
</dbReference>
<proteinExistence type="predicted"/>
<comment type="caution">
    <text evidence="6">The sequence shown here is derived from an EMBL/GenBank/DDBJ whole genome shotgun (WGS) entry which is preliminary data.</text>
</comment>
<evidence type="ECO:0000256" key="4">
    <source>
        <dbReference type="ARBA" id="ARBA00023136"/>
    </source>
</evidence>
<dbReference type="PANTHER" id="PTHR21706:SF15">
    <property type="entry name" value="TRANSMEMBRANE PROTEIN 65"/>
    <property type="match status" value="1"/>
</dbReference>
<name>A0AAN8S1F1_POLSC</name>
<gene>
    <name evidence="6" type="ORF">RUM43_005364</name>
</gene>
<evidence type="ECO:0000313" key="7">
    <source>
        <dbReference type="Proteomes" id="UP001372834"/>
    </source>
</evidence>
<dbReference type="Pfam" id="PF10507">
    <property type="entry name" value="TMEM65"/>
    <property type="match status" value="1"/>
</dbReference>
<reference evidence="6 7" key="1">
    <citation type="submission" date="2023-10" db="EMBL/GenBank/DDBJ databases">
        <title>Genomes of two closely related lineages of the louse Polyplax serrata with different host specificities.</title>
        <authorList>
            <person name="Martinu J."/>
            <person name="Tarabai H."/>
            <person name="Stefka J."/>
            <person name="Hypsa V."/>
        </authorList>
    </citation>
    <scope>NUCLEOTIDE SEQUENCE [LARGE SCALE GENOMIC DNA]</scope>
    <source>
        <strain evidence="6">HR10_N</strain>
    </source>
</reference>
<organism evidence="6 7">
    <name type="scientific">Polyplax serrata</name>
    <name type="common">Common mouse louse</name>
    <dbReference type="NCBI Taxonomy" id="468196"/>
    <lineage>
        <taxon>Eukaryota</taxon>
        <taxon>Metazoa</taxon>
        <taxon>Ecdysozoa</taxon>
        <taxon>Arthropoda</taxon>
        <taxon>Hexapoda</taxon>
        <taxon>Insecta</taxon>
        <taxon>Pterygota</taxon>
        <taxon>Neoptera</taxon>
        <taxon>Paraneoptera</taxon>
        <taxon>Psocodea</taxon>
        <taxon>Troctomorpha</taxon>
        <taxon>Phthiraptera</taxon>
        <taxon>Anoplura</taxon>
        <taxon>Polyplacidae</taxon>
        <taxon>Polyplax</taxon>
    </lineage>
</organism>
<evidence type="ECO:0000256" key="2">
    <source>
        <dbReference type="ARBA" id="ARBA00022692"/>
    </source>
</evidence>
<evidence type="ECO:0008006" key="8">
    <source>
        <dbReference type="Google" id="ProtNLM"/>
    </source>
</evidence>
<evidence type="ECO:0000256" key="1">
    <source>
        <dbReference type="ARBA" id="ARBA00004141"/>
    </source>
</evidence>
<keyword evidence="2 5" id="KW-0812">Transmembrane</keyword>
<feature type="transmembrane region" description="Helical" evidence="5">
    <location>
        <begin position="321"/>
        <end position="341"/>
    </location>
</feature>
<dbReference type="EMBL" id="JAWJWE010000037">
    <property type="protein sequence ID" value="KAK6625073.1"/>
    <property type="molecule type" value="Genomic_DNA"/>
</dbReference>
<dbReference type="GO" id="GO:0016020">
    <property type="term" value="C:membrane"/>
    <property type="evidence" value="ECO:0007669"/>
    <property type="project" value="UniProtKB-SubCell"/>
</dbReference>
<accession>A0AAN8S1F1</accession>
<protein>
    <recommendedName>
        <fullName evidence="8">Transmembrane protein 65</fullName>
    </recommendedName>
</protein>
<evidence type="ECO:0000256" key="5">
    <source>
        <dbReference type="SAM" id="Phobius"/>
    </source>
</evidence>